<evidence type="ECO:0000313" key="2">
    <source>
        <dbReference type="Proteomes" id="UP001246244"/>
    </source>
</evidence>
<reference evidence="2" key="1">
    <citation type="submission" date="2023-07" db="EMBL/GenBank/DDBJ databases">
        <title>Whole-genome sequencing of a new Methanosarcina sp. Z-7115.</title>
        <authorList>
            <person name="Zhilina T.N."/>
            <person name="Merkel A.Y."/>
        </authorList>
    </citation>
    <scope>NUCLEOTIDE SEQUENCE [LARGE SCALE GENOMIC DNA]</scope>
    <source>
        <strain evidence="2">Z-7115</strain>
    </source>
</reference>
<organism evidence="1 2">
    <name type="scientific">Methanosarcina baikalica</name>
    <dbReference type="NCBI Taxonomy" id="3073890"/>
    <lineage>
        <taxon>Archaea</taxon>
        <taxon>Methanobacteriati</taxon>
        <taxon>Methanobacteriota</taxon>
        <taxon>Stenosarchaea group</taxon>
        <taxon>Methanomicrobia</taxon>
        <taxon>Methanosarcinales</taxon>
        <taxon>Methanosarcinaceae</taxon>
        <taxon>Methanosarcina</taxon>
    </lineage>
</organism>
<accession>A0ABU2D1N1</accession>
<evidence type="ECO:0000313" key="1">
    <source>
        <dbReference type="EMBL" id="MDR7665896.1"/>
    </source>
</evidence>
<proteinExistence type="predicted"/>
<keyword evidence="2" id="KW-1185">Reference proteome</keyword>
<protein>
    <submittedName>
        <fullName evidence="1">Uncharacterized protein</fullName>
    </submittedName>
</protein>
<gene>
    <name evidence="1" type="ORF">RG963_08950</name>
</gene>
<sequence>MDRDQDYLALLTGENFVFNVSFGTTVKVGADDFRHNAYIHEDCGCSVGYNLTVKSGN</sequence>
<name>A0ABU2D1N1_9EURY</name>
<dbReference type="EMBL" id="JAVKPK010000031">
    <property type="protein sequence ID" value="MDR7665896.1"/>
    <property type="molecule type" value="Genomic_DNA"/>
</dbReference>
<comment type="caution">
    <text evidence="1">The sequence shown here is derived from an EMBL/GenBank/DDBJ whole genome shotgun (WGS) entry which is preliminary data.</text>
</comment>
<dbReference type="Proteomes" id="UP001246244">
    <property type="component" value="Unassembled WGS sequence"/>
</dbReference>
<dbReference type="RefSeq" id="WP_310575921.1">
    <property type="nucleotide sequence ID" value="NZ_JAVKPK010000031.1"/>
</dbReference>